<dbReference type="InterPro" id="IPR012337">
    <property type="entry name" value="RNaseH-like_sf"/>
</dbReference>
<dbReference type="PANTHER" id="PTHR47723:SF19">
    <property type="entry name" value="POLYNUCLEOTIDYL TRANSFERASE, RIBONUCLEASE H-LIKE SUPERFAMILY PROTEIN"/>
    <property type="match status" value="1"/>
</dbReference>
<proteinExistence type="predicted"/>
<dbReference type="Pfam" id="PF13456">
    <property type="entry name" value="RVT_3"/>
    <property type="match status" value="1"/>
</dbReference>
<sequence>NWVLLNSDGIVKLDLGIGAAGGVVCDRNGDWIFGYDRHLGQCSVFDAELWGILDGLMLLQKQGYKKVVIQSDNLQVVKAIRDNLLEDSNLVLIKRIQQVLQHESHWLLRHVPKEKNQVADCITKMSFDKREDL</sequence>
<feature type="domain" description="RNase H type-1" evidence="1">
    <location>
        <begin position="1"/>
        <end position="128"/>
    </location>
</feature>
<evidence type="ECO:0000313" key="2">
    <source>
        <dbReference type="EMBL" id="MBA0830423.1"/>
    </source>
</evidence>
<reference evidence="2 3" key="1">
    <citation type="journal article" date="2019" name="Genome Biol. Evol.">
        <title>Insights into the evolution of the New World diploid cottons (Gossypium, subgenus Houzingenia) based on genome sequencing.</title>
        <authorList>
            <person name="Grover C.E."/>
            <person name="Arick M.A. 2nd"/>
            <person name="Thrash A."/>
            <person name="Conover J.L."/>
            <person name="Sanders W.S."/>
            <person name="Peterson D.G."/>
            <person name="Frelichowski J.E."/>
            <person name="Scheffler J.A."/>
            <person name="Scheffler B.E."/>
            <person name="Wendel J.F."/>
        </authorList>
    </citation>
    <scope>NUCLEOTIDE SEQUENCE [LARGE SCALE GENOMIC DNA]</scope>
    <source>
        <strain evidence="2">6</strain>
        <tissue evidence="2">Leaf</tissue>
    </source>
</reference>
<dbReference type="InterPro" id="IPR036397">
    <property type="entry name" value="RNaseH_sf"/>
</dbReference>
<dbReference type="GO" id="GO:0004523">
    <property type="term" value="F:RNA-DNA hybrid ribonuclease activity"/>
    <property type="evidence" value="ECO:0007669"/>
    <property type="project" value="InterPro"/>
</dbReference>
<dbReference type="PROSITE" id="PS50879">
    <property type="entry name" value="RNASE_H_1"/>
    <property type="match status" value="1"/>
</dbReference>
<gene>
    <name evidence="2" type="ORF">Goarm_014955</name>
</gene>
<dbReference type="InterPro" id="IPR002156">
    <property type="entry name" value="RNaseH_domain"/>
</dbReference>
<dbReference type="InterPro" id="IPR044730">
    <property type="entry name" value="RNase_H-like_dom_plant"/>
</dbReference>
<dbReference type="CDD" id="cd06222">
    <property type="entry name" value="RNase_H_like"/>
    <property type="match status" value="1"/>
</dbReference>
<comment type="caution">
    <text evidence="2">The sequence shown here is derived from an EMBL/GenBank/DDBJ whole genome shotgun (WGS) entry which is preliminary data.</text>
</comment>
<evidence type="ECO:0000259" key="1">
    <source>
        <dbReference type="PROSITE" id="PS50879"/>
    </source>
</evidence>
<dbReference type="Gene3D" id="3.30.420.10">
    <property type="entry name" value="Ribonuclease H-like superfamily/Ribonuclease H"/>
    <property type="match status" value="1"/>
</dbReference>
<name>A0A7J9J8J6_9ROSI</name>
<dbReference type="SUPFAM" id="SSF53098">
    <property type="entry name" value="Ribonuclease H-like"/>
    <property type="match status" value="1"/>
</dbReference>
<evidence type="ECO:0000313" key="3">
    <source>
        <dbReference type="Proteomes" id="UP000593575"/>
    </source>
</evidence>
<accession>A0A7J9J8J6</accession>
<protein>
    <recommendedName>
        <fullName evidence="1">RNase H type-1 domain-containing protein</fullName>
    </recommendedName>
</protein>
<dbReference type="GO" id="GO:0003676">
    <property type="term" value="F:nucleic acid binding"/>
    <property type="evidence" value="ECO:0007669"/>
    <property type="project" value="InterPro"/>
</dbReference>
<keyword evidence="3" id="KW-1185">Reference proteome</keyword>
<dbReference type="EMBL" id="JABFAE010000006">
    <property type="protein sequence ID" value="MBA0830423.1"/>
    <property type="molecule type" value="Genomic_DNA"/>
</dbReference>
<dbReference type="PANTHER" id="PTHR47723">
    <property type="entry name" value="OS05G0353850 PROTEIN"/>
    <property type="match status" value="1"/>
</dbReference>
<dbReference type="InterPro" id="IPR053151">
    <property type="entry name" value="RNase_H-like"/>
</dbReference>
<dbReference type="AlphaFoldDB" id="A0A7J9J8J6"/>
<dbReference type="Proteomes" id="UP000593575">
    <property type="component" value="Unassembled WGS sequence"/>
</dbReference>
<organism evidence="2 3">
    <name type="scientific">Gossypium armourianum</name>
    <dbReference type="NCBI Taxonomy" id="34283"/>
    <lineage>
        <taxon>Eukaryota</taxon>
        <taxon>Viridiplantae</taxon>
        <taxon>Streptophyta</taxon>
        <taxon>Embryophyta</taxon>
        <taxon>Tracheophyta</taxon>
        <taxon>Spermatophyta</taxon>
        <taxon>Magnoliopsida</taxon>
        <taxon>eudicotyledons</taxon>
        <taxon>Gunneridae</taxon>
        <taxon>Pentapetalae</taxon>
        <taxon>rosids</taxon>
        <taxon>malvids</taxon>
        <taxon>Malvales</taxon>
        <taxon>Malvaceae</taxon>
        <taxon>Malvoideae</taxon>
        <taxon>Gossypium</taxon>
    </lineage>
</organism>
<feature type="non-terminal residue" evidence="2">
    <location>
        <position position="1"/>
    </location>
</feature>